<keyword evidence="2" id="KW-1133">Transmembrane helix</keyword>
<dbReference type="Proteomes" id="UP000319804">
    <property type="component" value="Unassembled WGS sequence"/>
</dbReference>
<comment type="caution">
    <text evidence="4">The sequence shown here is derived from an EMBL/GenBank/DDBJ whole genome shotgun (WGS) entry which is preliminary data.</text>
</comment>
<evidence type="ECO:0000256" key="1">
    <source>
        <dbReference type="SAM" id="MobiDB-lite"/>
    </source>
</evidence>
<dbReference type="Pfam" id="PF03703">
    <property type="entry name" value="bPH_2"/>
    <property type="match status" value="2"/>
</dbReference>
<dbReference type="PANTHER" id="PTHR34473">
    <property type="entry name" value="UPF0699 TRANSMEMBRANE PROTEIN YDBS"/>
    <property type="match status" value="1"/>
</dbReference>
<dbReference type="AlphaFoldDB" id="A0A543KSS6"/>
<evidence type="ECO:0000313" key="5">
    <source>
        <dbReference type="Proteomes" id="UP000319804"/>
    </source>
</evidence>
<feature type="transmembrane region" description="Helical" evidence="2">
    <location>
        <begin position="83"/>
        <end position="101"/>
    </location>
</feature>
<feature type="compositionally biased region" description="Basic and acidic residues" evidence="1">
    <location>
        <begin position="461"/>
        <end position="471"/>
    </location>
</feature>
<feature type="transmembrane region" description="Helical" evidence="2">
    <location>
        <begin position="133"/>
        <end position="154"/>
    </location>
</feature>
<keyword evidence="5" id="KW-1185">Reference proteome</keyword>
<feature type="transmembrane region" description="Helical" evidence="2">
    <location>
        <begin position="323"/>
        <end position="340"/>
    </location>
</feature>
<feature type="compositionally biased region" description="Gly residues" evidence="1">
    <location>
        <begin position="27"/>
        <end position="41"/>
    </location>
</feature>
<dbReference type="PANTHER" id="PTHR34473:SF2">
    <property type="entry name" value="UPF0699 TRANSMEMBRANE PROTEIN YDBT"/>
    <property type="match status" value="1"/>
</dbReference>
<proteinExistence type="predicted"/>
<protein>
    <submittedName>
        <fullName evidence="4">Putative membrane protein</fullName>
    </submittedName>
</protein>
<dbReference type="RefSeq" id="WP_307723067.1">
    <property type="nucleotide sequence ID" value="NZ_BJNA01000044.1"/>
</dbReference>
<reference evidence="4 5" key="1">
    <citation type="submission" date="2019-06" db="EMBL/GenBank/DDBJ databases">
        <title>Sequencing the genomes of 1000 actinobacteria strains.</title>
        <authorList>
            <person name="Klenk H.-P."/>
        </authorList>
    </citation>
    <scope>NUCLEOTIDE SEQUENCE [LARGE SCALE GENOMIC DNA]</scope>
    <source>
        <strain evidence="4 5">DSM 20427</strain>
    </source>
</reference>
<name>A0A543KSS6_9MICO</name>
<feature type="domain" description="YdbS-like PH" evidence="3">
    <location>
        <begin position="156"/>
        <end position="232"/>
    </location>
</feature>
<feature type="compositionally biased region" description="Low complexity" evidence="1">
    <location>
        <begin position="1"/>
        <end position="23"/>
    </location>
</feature>
<keyword evidence="2" id="KW-0812">Transmembrane</keyword>
<feature type="domain" description="YdbS-like PH" evidence="3">
    <location>
        <begin position="508"/>
        <end position="567"/>
    </location>
</feature>
<keyword evidence="2" id="KW-0472">Membrane</keyword>
<dbReference type="InterPro" id="IPR005182">
    <property type="entry name" value="YdbS-like_PH"/>
</dbReference>
<dbReference type="EMBL" id="VFPS01000003">
    <property type="protein sequence ID" value="TQM98124.1"/>
    <property type="molecule type" value="Genomic_DNA"/>
</dbReference>
<feature type="region of interest" description="Disordered" evidence="1">
    <location>
        <begin position="451"/>
        <end position="491"/>
    </location>
</feature>
<evidence type="ECO:0000259" key="3">
    <source>
        <dbReference type="Pfam" id="PF03703"/>
    </source>
</evidence>
<gene>
    <name evidence="4" type="ORF">FHX68_2153</name>
</gene>
<evidence type="ECO:0000256" key="2">
    <source>
        <dbReference type="SAM" id="Phobius"/>
    </source>
</evidence>
<evidence type="ECO:0000313" key="4">
    <source>
        <dbReference type="EMBL" id="TQM98124.1"/>
    </source>
</evidence>
<feature type="compositionally biased region" description="Low complexity" evidence="1">
    <location>
        <begin position="472"/>
        <end position="486"/>
    </location>
</feature>
<feature type="transmembrane region" description="Helical" evidence="2">
    <location>
        <begin position="298"/>
        <end position="317"/>
    </location>
</feature>
<sequence>MSDPSADGGAAPASGAAAGSGAPAPGPGLGPGSDLGHGLGPGRDLDIDAERGVDGHLAPSAVAEVRSPLSDGQWHRLHPLTPVLRGGLFLIVVMGIVITNLRDRIVVWLLPGLAEWERYEGGDPVDYVWQNNLWLAAGLGVLGVLLILLGIFWLSWRFHTFRITGDDVEVRSGVLFRTQRRAPLDRVQGVNLTRPMVARLLGAAKLEVVGAGMDANVKLEYLSTANAEAVRADILRLASGRRLAAAQTAERRGVPITRAAAGAVSAGITGLIDGVDADAVEPASVVHIPTGRLIASHLLSGATIWLLALIAAVVVGSIVGTPWVLFTLVPTMIGFGAYWFRSITRSLRYSIAPTSAGVRITFGLFTTITETLPPGRVHAFEVHQPLLWRPFGWWSIRVNRLSGRAASDTQSQLFADVLPVGSTDDVERVLRLFLPDLTHDEAAALIADGMQGTGRAGESGESGRDGVRGDADVAPGGVDGASGDVDAGARDPYTTTPRRAWWLRPLSWRRNGLLLARGALLLRRGVLRRALIILPLARLQSVRISQGPVDRALRVANLTGHTVLGQVSGAIGIIDRDDALLAWQQVEAAAIAEAASDRSHRWDEAAAFVDAAEDRLIQGDQMQAGGVQAREEER</sequence>
<feature type="region of interest" description="Disordered" evidence="1">
    <location>
        <begin position="1"/>
        <end position="41"/>
    </location>
</feature>
<organism evidence="4 5">
    <name type="scientific">Microbacterium lacticum</name>
    <dbReference type="NCBI Taxonomy" id="33885"/>
    <lineage>
        <taxon>Bacteria</taxon>
        <taxon>Bacillati</taxon>
        <taxon>Actinomycetota</taxon>
        <taxon>Actinomycetes</taxon>
        <taxon>Micrococcales</taxon>
        <taxon>Microbacteriaceae</taxon>
        <taxon>Microbacterium</taxon>
    </lineage>
</organism>
<accession>A0A543KSS6</accession>